<dbReference type="Proteomes" id="UP000297626">
    <property type="component" value="Unassembled WGS sequence"/>
</dbReference>
<sequence>MMQNSENTEATLWERARHDDGVAFGLLFDLHQARIYRRALALMANTHDAEDVSAAAFFELWRKRRTVRLVHGSVLPWLLVTTVNLSRNSQRARSRYERVLRALPRAEAMAPPDAAALETKERLTESLQRLSAVDGALFILTTLEDVPLAEAAEVVGLKASTARMRLHRARERIRIDLHDLRPTLQPAVEGTY</sequence>
<proteinExistence type="inferred from homology"/>
<evidence type="ECO:0000313" key="9">
    <source>
        <dbReference type="Proteomes" id="UP000297626"/>
    </source>
</evidence>
<evidence type="ECO:0000256" key="1">
    <source>
        <dbReference type="ARBA" id="ARBA00010641"/>
    </source>
</evidence>
<feature type="domain" description="RNA polymerase sigma factor 70 region 4 type 2" evidence="7">
    <location>
        <begin position="121"/>
        <end position="173"/>
    </location>
</feature>
<name>A0A4R9BW17_9MICO</name>
<evidence type="ECO:0000259" key="6">
    <source>
        <dbReference type="Pfam" id="PF04542"/>
    </source>
</evidence>
<dbReference type="InterPro" id="IPR013325">
    <property type="entry name" value="RNA_pol_sigma_r2"/>
</dbReference>
<feature type="domain" description="RNA polymerase sigma-70 region 2" evidence="6">
    <location>
        <begin position="27"/>
        <end position="95"/>
    </location>
</feature>
<evidence type="ECO:0000259" key="7">
    <source>
        <dbReference type="Pfam" id="PF08281"/>
    </source>
</evidence>
<dbReference type="SUPFAM" id="SSF88659">
    <property type="entry name" value="Sigma3 and sigma4 domains of RNA polymerase sigma factors"/>
    <property type="match status" value="1"/>
</dbReference>
<evidence type="ECO:0000256" key="3">
    <source>
        <dbReference type="ARBA" id="ARBA00023082"/>
    </source>
</evidence>
<dbReference type="GO" id="GO:0006352">
    <property type="term" value="P:DNA-templated transcription initiation"/>
    <property type="evidence" value="ECO:0007669"/>
    <property type="project" value="InterPro"/>
</dbReference>
<dbReference type="InterPro" id="IPR013324">
    <property type="entry name" value="RNA_pol_sigma_r3/r4-like"/>
</dbReference>
<dbReference type="InterPro" id="IPR039425">
    <property type="entry name" value="RNA_pol_sigma-70-like"/>
</dbReference>
<dbReference type="InterPro" id="IPR013249">
    <property type="entry name" value="RNA_pol_sigma70_r4_t2"/>
</dbReference>
<dbReference type="EMBL" id="SOHN01000003">
    <property type="protein sequence ID" value="TFD91380.1"/>
    <property type="molecule type" value="Genomic_DNA"/>
</dbReference>
<dbReference type="AlphaFoldDB" id="A0A4R9BW17"/>
<comment type="similarity">
    <text evidence="1">Belongs to the sigma-70 factor family. ECF subfamily.</text>
</comment>
<comment type="caution">
    <text evidence="8">The sequence shown here is derived from an EMBL/GenBank/DDBJ whole genome shotgun (WGS) entry which is preliminary data.</text>
</comment>
<evidence type="ECO:0000256" key="4">
    <source>
        <dbReference type="ARBA" id="ARBA00023125"/>
    </source>
</evidence>
<keyword evidence="5" id="KW-0804">Transcription</keyword>
<evidence type="ECO:0000256" key="2">
    <source>
        <dbReference type="ARBA" id="ARBA00023015"/>
    </source>
</evidence>
<dbReference type="NCBIfam" id="TIGR02937">
    <property type="entry name" value="sigma70-ECF"/>
    <property type="match status" value="1"/>
</dbReference>
<dbReference type="Gene3D" id="1.10.10.10">
    <property type="entry name" value="Winged helix-like DNA-binding domain superfamily/Winged helix DNA-binding domain"/>
    <property type="match status" value="1"/>
</dbReference>
<keyword evidence="3" id="KW-0731">Sigma factor</keyword>
<dbReference type="GO" id="GO:0016987">
    <property type="term" value="F:sigma factor activity"/>
    <property type="evidence" value="ECO:0007669"/>
    <property type="project" value="UniProtKB-KW"/>
</dbReference>
<dbReference type="PANTHER" id="PTHR43133:SF8">
    <property type="entry name" value="RNA POLYMERASE SIGMA FACTOR HI_1459-RELATED"/>
    <property type="match status" value="1"/>
</dbReference>
<dbReference type="PANTHER" id="PTHR43133">
    <property type="entry name" value="RNA POLYMERASE ECF-TYPE SIGMA FACTO"/>
    <property type="match status" value="1"/>
</dbReference>
<dbReference type="InterPro" id="IPR014284">
    <property type="entry name" value="RNA_pol_sigma-70_dom"/>
</dbReference>
<accession>A0A4R9BW17</accession>
<protein>
    <submittedName>
        <fullName evidence="8">RNA polymerase sigma factor</fullName>
    </submittedName>
</protein>
<keyword evidence="4" id="KW-0238">DNA-binding</keyword>
<dbReference type="Pfam" id="PF04542">
    <property type="entry name" value="Sigma70_r2"/>
    <property type="match status" value="1"/>
</dbReference>
<organism evidence="8 9">
    <name type="scientific">Cryobacterium serini</name>
    <dbReference type="NCBI Taxonomy" id="1259201"/>
    <lineage>
        <taxon>Bacteria</taxon>
        <taxon>Bacillati</taxon>
        <taxon>Actinomycetota</taxon>
        <taxon>Actinomycetes</taxon>
        <taxon>Micrococcales</taxon>
        <taxon>Microbacteriaceae</taxon>
        <taxon>Cryobacterium</taxon>
    </lineage>
</organism>
<dbReference type="InterPro" id="IPR007627">
    <property type="entry name" value="RNA_pol_sigma70_r2"/>
</dbReference>
<evidence type="ECO:0000256" key="5">
    <source>
        <dbReference type="ARBA" id="ARBA00023163"/>
    </source>
</evidence>
<gene>
    <name evidence="8" type="ORF">E3T51_01335</name>
</gene>
<keyword evidence="2" id="KW-0805">Transcription regulation</keyword>
<keyword evidence="9" id="KW-1185">Reference proteome</keyword>
<dbReference type="Pfam" id="PF08281">
    <property type="entry name" value="Sigma70_r4_2"/>
    <property type="match status" value="1"/>
</dbReference>
<dbReference type="SUPFAM" id="SSF88946">
    <property type="entry name" value="Sigma2 domain of RNA polymerase sigma factors"/>
    <property type="match status" value="1"/>
</dbReference>
<dbReference type="InterPro" id="IPR036388">
    <property type="entry name" value="WH-like_DNA-bd_sf"/>
</dbReference>
<dbReference type="GO" id="GO:0003677">
    <property type="term" value="F:DNA binding"/>
    <property type="evidence" value="ECO:0007669"/>
    <property type="project" value="UniProtKB-KW"/>
</dbReference>
<dbReference type="Gene3D" id="1.10.1740.10">
    <property type="match status" value="1"/>
</dbReference>
<reference evidence="8 9" key="1">
    <citation type="submission" date="2019-03" db="EMBL/GenBank/DDBJ databases">
        <title>Genomics of glacier-inhabiting Cryobacterium strains.</title>
        <authorList>
            <person name="Liu Q."/>
            <person name="Xin Y.-H."/>
        </authorList>
    </citation>
    <scope>NUCLEOTIDE SEQUENCE [LARGE SCALE GENOMIC DNA]</scope>
    <source>
        <strain evidence="8 9">Sr54</strain>
    </source>
</reference>
<evidence type="ECO:0000313" key="8">
    <source>
        <dbReference type="EMBL" id="TFD91380.1"/>
    </source>
</evidence>